<keyword evidence="2" id="KW-0677">Repeat</keyword>
<dbReference type="InterPro" id="IPR051858">
    <property type="entry name" value="WD_repeat_GAD-1"/>
</dbReference>
<dbReference type="SUPFAM" id="SSF50978">
    <property type="entry name" value="WD40 repeat-like"/>
    <property type="match status" value="1"/>
</dbReference>
<dbReference type="GO" id="GO:0005634">
    <property type="term" value="C:nucleus"/>
    <property type="evidence" value="ECO:0007669"/>
    <property type="project" value="TreeGrafter"/>
</dbReference>
<dbReference type="GeneID" id="39735299"/>
<gene>
    <name evidence="6" type="ORF">PRELSG_0617300</name>
</gene>
<dbReference type="Gene3D" id="2.130.10.10">
    <property type="entry name" value="YVTN repeat-like/Quinoprotein amine dehydrogenase"/>
    <property type="match status" value="1"/>
</dbReference>
<evidence type="ECO:0000313" key="6">
    <source>
        <dbReference type="EMBL" id="CRG99198.1"/>
    </source>
</evidence>
<feature type="repeat" description="WD" evidence="3">
    <location>
        <begin position="75"/>
        <end position="116"/>
    </location>
</feature>
<evidence type="ECO:0000256" key="1">
    <source>
        <dbReference type="ARBA" id="ARBA00022574"/>
    </source>
</evidence>
<evidence type="ECO:0000256" key="5">
    <source>
        <dbReference type="SAM" id="MobiDB-lite"/>
    </source>
</evidence>
<dbReference type="GO" id="GO:0035861">
    <property type="term" value="C:site of double-strand break"/>
    <property type="evidence" value="ECO:0007669"/>
    <property type="project" value="TreeGrafter"/>
</dbReference>
<feature type="repeat" description="WD" evidence="3">
    <location>
        <begin position="283"/>
        <end position="319"/>
    </location>
</feature>
<dbReference type="Proteomes" id="UP000220158">
    <property type="component" value="Chromosome 6"/>
</dbReference>
<dbReference type="InterPro" id="IPR001680">
    <property type="entry name" value="WD40_rpt"/>
</dbReference>
<protein>
    <submittedName>
        <fullName evidence="6">WD-repeat protein, putative</fullName>
    </submittedName>
</protein>
<dbReference type="PANTHER" id="PTHR16017:SF0">
    <property type="entry name" value="WD REPEAT-CONTAINING PROTEIN 70"/>
    <property type="match status" value="1"/>
</dbReference>
<dbReference type="RefSeq" id="XP_028532206.1">
    <property type="nucleotide sequence ID" value="XM_028675637.1"/>
</dbReference>
<name>A0A1J1H3A3_PLARL</name>
<reference evidence="6 7" key="1">
    <citation type="submission" date="2015-04" db="EMBL/GenBank/DDBJ databases">
        <authorList>
            <consortium name="Pathogen Informatics"/>
        </authorList>
    </citation>
    <scope>NUCLEOTIDE SEQUENCE [LARGE SCALE GENOMIC DNA]</scope>
    <source>
        <strain evidence="6 7">SGS1</strain>
    </source>
</reference>
<sequence>MNEDVVGDDEYLEEFSDDNNSNEFLSGNESNKNDSNKGERKKKDTYDNKNITYDDESNGMMKENKKFFNMKEEVLNIHKKNICGIKLIKNGNTLIISGNDNIVRIYDFKSMNKYEKNYTNFISLSEGSITQSLDGKNNSILIGNGNKCYVYNKNCELIKNTIRGDMYIKDAKNTKGHTRQINCCRFHPFDENIFISGSLDSTLRIWNLKKNNCYGIDNELVHYQCLKILNEKNIMNNNILCCEFNKEGDTIIIGCDNGQIEIRNKISNDYTFSYKSNYTINKNMTHKNSVIDILVSKKNSNFFFTRSLDNTIKYWDLRNLKICLNTIEGVETISNKSNICFFDNEKYLIAGIQEKKKLKKEEENYKSFKNQAKECIENMLDLNENKINNLINKKEIINNYVKVYKGDDDMNQFLSEVASLNKMEKDIYGKMKIFDINNFNLVYTKHYENSGIICSYYDEHINHLFLGTTEGTCLIYYDSNSKDGVLNYINKSIKRKEDNSFYMNREHIYNLDNLPKEIQITQSGNVLIKKVHNKKSKINPDLNMFTNKAYEKKRQVDSYANFIIDINENKKDNNNNNEENEEENIVKILRNREINKKGDDYFLKAYKYTQPKNIINYSSDEQQEYSEFLKKQKCPQCGIKNCVCGYMKSEEK</sequence>
<proteinExistence type="predicted"/>
<dbReference type="InterPro" id="IPR015943">
    <property type="entry name" value="WD40/YVTN_repeat-like_dom_sf"/>
</dbReference>
<dbReference type="KEGG" id="prel:PRELSG_0617300"/>
<dbReference type="InterPro" id="IPR036322">
    <property type="entry name" value="WD40_repeat_dom_sf"/>
</dbReference>
<dbReference type="SMART" id="SM00320">
    <property type="entry name" value="WD40"/>
    <property type="match status" value="4"/>
</dbReference>
<keyword evidence="1 3" id="KW-0853">WD repeat</keyword>
<dbReference type="OMA" id="NNNILCC"/>
<accession>A0A1J1H3A3</accession>
<evidence type="ECO:0000256" key="4">
    <source>
        <dbReference type="SAM" id="Coils"/>
    </source>
</evidence>
<dbReference type="PROSITE" id="PS50082">
    <property type="entry name" value="WD_REPEATS_2"/>
    <property type="match status" value="3"/>
</dbReference>
<feature type="repeat" description="WD" evidence="3">
    <location>
        <begin position="174"/>
        <end position="216"/>
    </location>
</feature>
<evidence type="ECO:0000256" key="3">
    <source>
        <dbReference type="PROSITE-ProRule" id="PRU00221"/>
    </source>
</evidence>
<dbReference type="PANTHER" id="PTHR16017">
    <property type="entry name" value="GASTRULATION DEFECTIVE PROTEIN 1-RELATED"/>
    <property type="match status" value="1"/>
</dbReference>
<keyword evidence="4" id="KW-0175">Coiled coil</keyword>
<organism evidence="6 7">
    <name type="scientific">Plasmodium relictum</name>
    <dbReference type="NCBI Taxonomy" id="85471"/>
    <lineage>
        <taxon>Eukaryota</taxon>
        <taxon>Sar</taxon>
        <taxon>Alveolata</taxon>
        <taxon>Apicomplexa</taxon>
        <taxon>Aconoidasida</taxon>
        <taxon>Haemosporida</taxon>
        <taxon>Plasmodiidae</taxon>
        <taxon>Plasmodium</taxon>
        <taxon>Plasmodium (Haemamoeba)</taxon>
    </lineage>
</organism>
<dbReference type="EMBL" id="LN835301">
    <property type="protein sequence ID" value="CRG99198.1"/>
    <property type="molecule type" value="Genomic_DNA"/>
</dbReference>
<dbReference type="PROSITE" id="PS50294">
    <property type="entry name" value="WD_REPEATS_REGION"/>
    <property type="match status" value="1"/>
</dbReference>
<dbReference type="AlphaFoldDB" id="A0A1J1H3A3"/>
<dbReference type="Pfam" id="PF00400">
    <property type="entry name" value="WD40"/>
    <property type="match status" value="2"/>
</dbReference>
<feature type="compositionally biased region" description="Polar residues" evidence="5">
    <location>
        <begin position="18"/>
        <end position="30"/>
    </location>
</feature>
<dbReference type="OrthoDB" id="10264376at2759"/>
<feature type="region of interest" description="Disordered" evidence="5">
    <location>
        <begin position="1"/>
        <end position="57"/>
    </location>
</feature>
<evidence type="ECO:0000256" key="2">
    <source>
        <dbReference type="ARBA" id="ARBA00022737"/>
    </source>
</evidence>
<feature type="compositionally biased region" description="Acidic residues" evidence="5">
    <location>
        <begin position="1"/>
        <end position="17"/>
    </location>
</feature>
<evidence type="ECO:0000313" key="7">
    <source>
        <dbReference type="Proteomes" id="UP000220158"/>
    </source>
</evidence>
<keyword evidence="7" id="KW-1185">Reference proteome</keyword>
<feature type="coiled-coil region" evidence="4">
    <location>
        <begin position="358"/>
        <end position="393"/>
    </location>
</feature>
<feature type="compositionally biased region" description="Basic and acidic residues" evidence="5">
    <location>
        <begin position="31"/>
        <end position="47"/>
    </location>
</feature>
<dbReference type="VEuPathDB" id="PlasmoDB:PRELSG_0617300"/>